<protein>
    <submittedName>
        <fullName evidence="1">Uncharacterized protein</fullName>
    </submittedName>
</protein>
<sequence length="152" mass="16769">MVNTVTPLTLTLPHVDRLEPLEAQGVRLTLFADDTTIRLSARTRLAVANKWPPLVPFSAGVYPGLSEALALAKLNQLRRLRWERTSITGAKVVKTYQGLKSATDGAQVDRVPAMVARIALRPRRNAPNHLGQMRHSVLPQDLLPLIRNSPVS</sequence>
<dbReference type="AlphaFoldDB" id="A0A7J6P757"/>
<dbReference type="Proteomes" id="UP000541610">
    <property type="component" value="Unassembled WGS sequence"/>
</dbReference>
<dbReference type="EMBL" id="JABANP010000067">
    <property type="protein sequence ID" value="KAF4691994.1"/>
    <property type="molecule type" value="Genomic_DNA"/>
</dbReference>
<evidence type="ECO:0000313" key="2">
    <source>
        <dbReference type="Proteomes" id="UP000541610"/>
    </source>
</evidence>
<dbReference type="OrthoDB" id="411823at2759"/>
<proteinExistence type="predicted"/>
<reference evidence="1 2" key="1">
    <citation type="submission" date="2020-04" db="EMBL/GenBank/DDBJ databases">
        <title>Perkinsus olseni comparative genomics.</title>
        <authorList>
            <person name="Bogema D.R."/>
        </authorList>
    </citation>
    <scope>NUCLEOTIDE SEQUENCE [LARGE SCALE GENOMIC DNA]</scope>
    <source>
        <strain evidence="1">00978-12</strain>
    </source>
</reference>
<evidence type="ECO:0000313" key="1">
    <source>
        <dbReference type="EMBL" id="KAF4691994.1"/>
    </source>
</evidence>
<organism evidence="1 2">
    <name type="scientific">Perkinsus olseni</name>
    <name type="common">Perkinsus atlanticus</name>
    <dbReference type="NCBI Taxonomy" id="32597"/>
    <lineage>
        <taxon>Eukaryota</taxon>
        <taxon>Sar</taxon>
        <taxon>Alveolata</taxon>
        <taxon>Perkinsozoa</taxon>
        <taxon>Perkinsea</taxon>
        <taxon>Perkinsida</taxon>
        <taxon>Perkinsidae</taxon>
        <taxon>Perkinsus</taxon>
    </lineage>
</organism>
<gene>
    <name evidence="1" type="ORF">FOZ60_014319</name>
</gene>
<comment type="caution">
    <text evidence="1">The sequence shown here is derived from an EMBL/GenBank/DDBJ whole genome shotgun (WGS) entry which is preliminary data.</text>
</comment>
<accession>A0A7J6P757</accession>
<name>A0A7J6P757_PEROL</name>